<dbReference type="OrthoDB" id="5508807at2"/>
<dbReference type="Proteomes" id="UP000268329">
    <property type="component" value="Plasmid unnamed1"/>
</dbReference>
<dbReference type="AlphaFoldDB" id="A0A3G2J892"/>
<dbReference type="KEGG" id="sdd:D9753_00020"/>
<geneLocation type="plasmid" evidence="2">
    <name>unnamed1</name>
</geneLocation>
<protein>
    <submittedName>
        <fullName evidence="2">DUF2397 family protein</fullName>
    </submittedName>
</protein>
<organism evidence="2 3">
    <name type="scientific">Streptomyces dangxiongensis</name>
    <dbReference type="NCBI Taxonomy" id="1442032"/>
    <lineage>
        <taxon>Bacteria</taxon>
        <taxon>Bacillati</taxon>
        <taxon>Actinomycetota</taxon>
        <taxon>Actinomycetes</taxon>
        <taxon>Kitasatosporales</taxon>
        <taxon>Streptomycetaceae</taxon>
        <taxon>Streptomyces</taxon>
    </lineage>
</organism>
<accession>A0A3G2J892</accession>
<dbReference type="InterPro" id="IPR013493">
    <property type="entry name" value="CHP02677"/>
</dbReference>
<feature type="compositionally biased region" description="Basic residues" evidence="1">
    <location>
        <begin position="172"/>
        <end position="190"/>
    </location>
</feature>
<keyword evidence="3" id="KW-1185">Reference proteome</keyword>
<proteinExistence type="predicted"/>
<sequence>MDHVLAALGSLPTLASPDGTPIERLPGRRHGDWVELLSWYRGDSGQSGPAHLRATAEKALGQLLTNARRMLTSAGTGGARRSDLLHLASLFAQASVGEAHRGFAASFGAYSARHLGFGPDEIDPRDTPATSWWDARPVDVPVSLRERGDRAARGRSSRSPTPAWTLCGCRSRPPRTRPHGRRPRTNSRRP</sequence>
<reference evidence="2 3" key="1">
    <citation type="submission" date="2018-10" db="EMBL/GenBank/DDBJ databases">
        <title>The genome of Streptomyces dangxiongensis Z022.</title>
        <authorList>
            <person name="Zhang B."/>
        </authorList>
    </citation>
    <scope>NUCLEOTIDE SEQUENCE [LARGE SCALE GENOMIC DNA]</scope>
    <source>
        <strain evidence="2 3">Z022</strain>
        <plasmid evidence="2 3">unnamed1</plasmid>
    </source>
</reference>
<dbReference type="Pfam" id="PF09660">
    <property type="entry name" value="DUF2397"/>
    <property type="match status" value="1"/>
</dbReference>
<keyword evidence="2" id="KW-0614">Plasmid</keyword>
<evidence type="ECO:0000313" key="3">
    <source>
        <dbReference type="Proteomes" id="UP000268329"/>
    </source>
</evidence>
<name>A0A3G2J892_9ACTN</name>
<gene>
    <name evidence="2" type="ORF">D9753_00020</name>
</gene>
<evidence type="ECO:0000256" key="1">
    <source>
        <dbReference type="SAM" id="MobiDB-lite"/>
    </source>
</evidence>
<evidence type="ECO:0000313" key="2">
    <source>
        <dbReference type="EMBL" id="AYN37665.1"/>
    </source>
</evidence>
<feature type="region of interest" description="Disordered" evidence="1">
    <location>
        <begin position="143"/>
        <end position="190"/>
    </location>
</feature>
<dbReference type="EMBL" id="CP033072">
    <property type="protein sequence ID" value="AYN37665.1"/>
    <property type="molecule type" value="Genomic_DNA"/>
</dbReference>